<dbReference type="GO" id="GO:0008810">
    <property type="term" value="F:cellulase activity"/>
    <property type="evidence" value="ECO:0007669"/>
    <property type="project" value="InterPro"/>
</dbReference>
<dbReference type="InterPro" id="IPR002594">
    <property type="entry name" value="GH12"/>
</dbReference>
<keyword evidence="3" id="KW-0732">Signal</keyword>
<evidence type="ECO:0008006" key="6">
    <source>
        <dbReference type="Google" id="ProtNLM"/>
    </source>
</evidence>
<accession>A0A8T4J4N9</accession>
<proteinExistence type="inferred from homology"/>
<evidence type="ECO:0000313" key="4">
    <source>
        <dbReference type="EMBL" id="MBR7678232.1"/>
    </source>
</evidence>
<dbReference type="EMBL" id="JAGSMN010001288">
    <property type="protein sequence ID" value="MBR7678232.1"/>
    <property type="molecule type" value="Genomic_DNA"/>
</dbReference>
<dbReference type="Proteomes" id="UP000675554">
    <property type="component" value="Unassembled WGS sequence"/>
</dbReference>
<feature type="chain" id="PRO_5038624397" description="Glycosyl hydrolase family 12" evidence="3">
    <location>
        <begin position="32"/>
        <end position="246"/>
    </location>
</feature>
<dbReference type="InterPro" id="IPR013320">
    <property type="entry name" value="ConA-like_dom_sf"/>
</dbReference>
<keyword evidence="2" id="KW-0326">Glycosidase</keyword>
<reference evidence="4" key="1">
    <citation type="submission" date="2021-04" db="EMBL/GenBank/DDBJ databases">
        <title>Sequencing of actinobacteria type strains.</title>
        <authorList>
            <person name="Nguyen G.-S."/>
            <person name="Wentzel A."/>
        </authorList>
    </citation>
    <scope>NUCLEOTIDE SEQUENCE</scope>
    <source>
        <strain evidence="4">DSM 42095</strain>
    </source>
</reference>
<sequence length="246" mass="26398">MTARTPRTRRTLRALVLAPLLAALGLFGSLAAPSQAAPASPAAAWETCDQWGTWQNGGYTLYNNIWGQGAGSQCIAADSASRWTVRADHPNTGGVKSYPNAKYVVGRPISGISTLNSTFDVTVPSAGAYNTSYDVWDSDHQHEIMIWPNWHGAVGPIGGKVTDVSLGGRQWAVYKGSNGNNNVYSFLAAQQTKSGRIDIKPVLDWIVRQGWMPSNEVIGDVQFGYEITSSSGGLDFRTNSFGVTAN</sequence>
<organism evidence="4 5">
    <name type="scientific">Streptomyces daliensis</name>
    <dbReference type="NCBI Taxonomy" id="299421"/>
    <lineage>
        <taxon>Bacteria</taxon>
        <taxon>Bacillati</taxon>
        <taxon>Actinomycetota</taxon>
        <taxon>Actinomycetes</taxon>
        <taxon>Kitasatosporales</taxon>
        <taxon>Streptomycetaceae</taxon>
        <taxon>Streptomyces</taxon>
    </lineage>
</organism>
<dbReference type="GO" id="GO:0000272">
    <property type="term" value="P:polysaccharide catabolic process"/>
    <property type="evidence" value="ECO:0007669"/>
    <property type="project" value="UniProtKB-KW"/>
</dbReference>
<keyword evidence="2" id="KW-0378">Hydrolase</keyword>
<dbReference type="InterPro" id="IPR013319">
    <property type="entry name" value="GH11/12"/>
</dbReference>
<gene>
    <name evidence="4" type="ORF">KDA82_35695</name>
</gene>
<evidence type="ECO:0000256" key="2">
    <source>
        <dbReference type="RuleBase" id="RU361163"/>
    </source>
</evidence>
<dbReference type="PANTHER" id="PTHR34002">
    <property type="entry name" value="BLR1656 PROTEIN"/>
    <property type="match status" value="1"/>
</dbReference>
<feature type="signal peptide" evidence="3">
    <location>
        <begin position="1"/>
        <end position="31"/>
    </location>
</feature>
<evidence type="ECO:0000256" key="1">
    <source>
        <dbReference type="ARBA" id="ARBA00005519"/>
    </source>
</evidence>
<keyword evidence="2" id="KW-0119">Carbohydrate metabolism</keyword>
<evidence type="ECO:0000256" key="3">
    <source>
        <dbReference type="SAM" id="SignalP"/>
    </source>
</evidence>
<dbReference type="Pfam" id="PF01670">
    <property type="entry name" value="Glyco_hydro_12"/>
    <property type="match status" value="1"/>
</dbReference>
<comment type="caution">
    <text evidence="4">The sequence shown here is derived from an EMBL/GenBank/DDBJ whole genome shotgun (WGS) entry which is preliminary data.</text>
</comment>
<dbReference type="PANTHER" id="PTHR34002:SF9">
    <property type="entry name" value="XYLOGLUCAN-SPECIFIC ENDO-BETA-1,4-GLUCANASE A"/>
    <property type="match status" value="1"/>
</dbReference>
<dbReference type="NCBIfam" id="NF004860">
    <property type="entry name" value="PRK06215.1"/>
    <property type="match status" value="1"/>
</dbReference>
<name>A0A8T4J4N9_9ACTN</name>
<protein>
    <recommendedName>
        <fullName evidence="6">Glycosyl hydrolase family 12</fullName>
    </recommendedName>
</protein>
<keyword evidence="2" id="KW-0624">Polysaccharide degradation</keyword>
<keyword evidence="5" id="KW-1185">Reference proteome</keyword>
<dbReference type="SUPFAM" id="SSF49899">
    <property type="entry name" value="Concanavalin A-like lectins/glucanases"/>
    <property type="match status" value="1"/>
</dbReference>
<comment type="similarity">
    <text evidence="1 2">Belongs to the glycosyl hydrolase 12 (cellulase H) family.</text>
</comment>
<evidence type="ECO:0000313" key="5">
    <source>
        <dbReference type="Proteomes" id="UP000675554"/>
    </source>
</evidence>
<dbReference type="Gene3D" id="2.60.120.180">
    <property type="match status" value="1"/>
</dbReference>
<dbReference type="AlphaFoldDB" id="A0A8T4J4N9"/>